<organism evidence="1 2">
    <name type="scientific">Caenorhabditis nigoni</name>
    <dbReference type="NCBI Taxonomy" id="1611254"/>
    <lineage>
        <taxon>Eukaryota</taxon>
        <taxon>Metazoa</taxon>
        <taxon>Ecdysozoa</taxon>
        <taxon>Nematoda</taxon>
        <taxon>Chromadorea</taxon>
        <taxon>Rhabditida</taxon>
        <taxon>Rhabditina</taxon>
        <taxon>Rhabditomorpha</taxon>
        <taxon>Rhabditoidea</taxon>
        <taxon>Rhabditidae</taxon>
        <taxon>Peloderinae</taxon>
        <taxon>Caenorhabditis</taxon>
    </lineage>
</organism>
<keyword evidence="2" id="KW-1185">Reference proteome</keyword>
<comment type="caution">
    <text evidence="1">The sequence shown here is derived from an EMBL/GenBank/DDBJ whole genome shotgun (WGS) entry which is preliminary data.</text>
</comment>
<dbReference type="EMBL" id="PDUG01000005">
    <property type="protein sequence ID" value="PIC26992.1"/>
    <property type="molecule type" value="Genomic_DNA"/>
</dbReference>
<accession>A0A2G5TI61</accession>
<dbReference type="AlphaFoldDB" id="A0A2G5TI61"/>
<protein>
    <submittedName>
        <fullName evidence="1">Uncharacterized protein</fullName>
    </submittedName>
</protein>
<sequence length="98" mass="11351">MMMLMKESVPGLSIPAALKTRREEHHWDDSRSRMLADSPEEHRLYQTEVPRNCQTIRGGYKNVHDDDSTMLATSRHLISADWPRANNQVKTITFLCLL</sequence>
<evidence type="ECO:0000313" key="2">
    <source>
        <dbReference type="Proteomes" id="UP000230233"/>
    </source>
</evidence>
<proteinExistence type="predicted"/>
<name>A0A2G5TI61_9PELO</name>
<gene>
    <name evidence="1" type="primary">Cnig_chr_V.g19389</name>
    <name evidence="1" type="ORF">B9Z55_019389</name>
</gene>
<reference evidence="2" key="1">
    <citation type="submission" date="2017-10" db="EMBL/GenBank/DDBJ databases">
        <title>Rapid genome shrinkage in a self-fertile nematode reveals novel sperm competition proteins.</title>
        <authorList>
            <person name="Yin D."/>
            <person name="Schwarz E.M."/>
            <person name="Thomas C.G."/>
            <person name="Felde R.L."/>
            <person name="Korf I.F."/>
            <person name="Cutter A.D."/>
            <person name="Schartner C.M."/>
            <person name="Ralston E.J."/>
            <person name="Meyer B.J."/>
            <person name="Haag E.S."/>
        </authorList>
    </citation>
    <scope>NUCLEOTIDE SEQUENCE [LARGE SCALE GENOMIC DNA]</scope>
    <source>
        <strain evidence="2">JU1422</strain>
    </source>
</reference>
<evidence type="ECO:0000313" key="1">
    <source>
        <dbReference type="EMBL" id="PIC26992.1"/>
    </source>
</evidence>
<dbReference type="Proteomes" id="UP000230233">
    <property type="component" value="Chromosome V"/>
</dbReference>